<organism evidence="2">
    <name type="scientific">uncultured Solirubrobacteraceae bacterium</name>
    <dbReference type="NCBI Taxonomy" id="1162706"/>
    <lineage>
        <taxon>Bacteria</taxon>
        <taxon>Bacillati</taxon>
        <taxon>Actinomycetota</taxon>
        <taxon>Thermoleophilia</taxon>
        <taxon>Solirubrobacterales</taxon>
        <taxon>Solirubrobacteraceae</taxon>
        <taxon>environmental samples</taxon>
    </lineage>
</organism>
<sequence length="28" mass="3083">TSPCAIPTRSPDLPTAPVRRPSRQRPQP</sequence>
<dbReference type="AlphaFoldDB" id="A0A6J4SD12"/>
<reference evidence="2" key="1">
    <citation type="submission" date="2020-02" db="EMBL/GenBank/DDBJ databases">
        <authorList>
            <person name="Meier V. D."/>
        </authorList>
    </citation>
    <scope>NUCLEOTIDE SEQUENCE</scope>
    <source>
        <strain evidence="2">AVDCRST_MAG30</strain>
    </source>
</reference>
<gene>
    <name evidence="2" type="ORF">AVDCRST_MAG30-1450</name>
</gene>
<feature type="non-terminal residue" evidence="2">
    <location>
        <position position="28"/>
    </location>
</feature>
<name>A0A6J4SD12_9ACTN</name>
<protein>
    <submittedName>
        <fullName evidence="2">Uncharacterized protein</fullName>
    </submittedName>
</protein>
<evidence type="ECO:0000256" key="1">
    <source>
        <dbReference type="SAM" id="MobiDB-lite"/>
    </source>
</evidence>
<dbReference type="EMBL" id="CADCVS010000204">
    <property type="protein sequence ID" value="CAA9492474.1"/>
    <property type="molecule type" value="Genomic_DNA"/>
</dbReference>
<accession>A0A6J4SD12</accession>
<feature type="region of interest" description="Disordered" evidence="1">
    <location>
        <begin position="1"/>
        <end position="28"/>
    </location>
</feature>
<proteinExistence type="predicted"/>
<feature type="non-terminal residue" evidence="2">
    <location>
        <position position="1"/>
    </location>
</feature>
<evidence type="ECO:0000313" key="2">
    <source>
        <dbReference type="EMBL" id="CAA9492474.1"/>
    </source>
</evidence>